<dbReference type="PANTHER" id="PTHR11472">
    <property type="entry name" value="DNA REPAIR DEAD HELICASE RAD3/XP-D SUBFAMILY MEMBER"/>
    <property type="match status" value="1"/>
</dbReference>
<comment type="caution">
    <text evidence="1">The sequence shown here is derived from an EMBL/GenBank/DDBJ whole genome shotgun (WGS) entry which is preliminary data.</text>
</comment>
<accession>A0A1D1UMS5</accession>
<gene>
    <name evidence="1" type="primary">RvY_01248-1</name>
    <name evidence="1" type="synonym">RvY_01248.1</name>
    <name evidence="1" type="ORF">RvY_01248</name>
</gene>
<reference evidence="1 2" key="1">
    <citation type="journal article" date="2016" name="Nat. Commun.">
        <title>Extremotolerant tardigrade genome and improved radiotolerance of human cultured cells by tardigrade-unique protein.</title>
        <authorList>
            <person name="Hashimoto T."/>
            <person name="Horikawa D.D."/>
            <person name="Saito Y."/>
            <person name="Kuwahara H."/>
            <person name="Kozuka-Hata H."/>
            <person name="Shin-I T."/>
            <person name="Minakuchi Y."/>
            <person name="Ohishi K."/>
            <person name="Motoyama A."/>
            <person name="Aizu T."/>
            <person name="Enomoto A."/>
            <person name="Kondo K."/>
            <person name="Tanaka S."/>
            <person name="Hara Y."/>
            <person name="Koshikawa S."/>
            <person name="Sagara H."/>
            <person name="Miura T."/>
            <person name="Yokobori S."/>
            <person name="Miyagawa K."/>
            <person name="Suzuki Y."/>
            <person name="Kubo T."/>
            <person name="Oyama M."/>
            <person name="Kohara Y."/>
            <person name="Fujiyama A."/>
            <person name="Arakawa K."/>
            <person name="Katayama T."/>
            <person name="Toyoda A."/>
            <person name="Kunieda T."/>
        </authorList>
    </citation>
    <scope>NUCLEOTIDE SEQUENCE [LARGE SCALE GENOMIC DNA]</scope>
    <source>
        <strain evidence="1 2">YOKOZUNA-1</strain>
    </source>
</reference>
<proteinExistence type="predicted"/>
<dbReference type="InterPro" id="IPR027417">
    <property type="entry name" value="P-loop_NTPase"/>
</dbReference>
<protein>
    <submittedName>
        <fullName evidence="1">Uncharacterized protein</fullName>
    </submittedName>
</protein>
<sequence length="683" mass="76949">MKVQLGQYKPYENTFDDSVQKSTIPDFLPELDEVLRLLSTAKCCPYYSLLYRMSSSHLIVTTYGALKETLNGSRPVGERLPLDESTFLLCDDMFALERTFDCCYDFTLSTFDLRHAITFGHERAVFVRQTYDVVFAENKPERNEAENALRDIVQFLERLYWILEEGSSPDLGKILGILGLSHLSPTSSHRIITSFIADATLPSFQSKLRPSVLKAWLQIQQLFLNLMNLDVVRWTLSKDKDVPFRFWFDNDTFANQKPNLKTYKFFGVSSSPALQALKSMRVPCLVTIGVMVPVSFSVLPADILTIYPATLLEKQNAIQTANLHSALLYAGPDKVRLSFIAAAKNDSRNILTIGQVLLNILEVLPGNVLVLFPSASFYETCLLTWSMHRKLCTLNEFFTFIKCCSPGCVECNQEVSLQEQEGKIVVSTVRCALPDAIAGGFHAVVNVSLAYTNFKSGFNVAKEAHLKNHSKRAAWNFYTQEAINAMVSPLIKSSCLDPMAALRGRILINLDDRLIKLQDEIPLFLLKRTVATDLFDDGMNRLKSFLNNVPGWDLTTISGPGILERAKLHLLRISDSCWFKEDLHSAIVKRVSELLEQFDTDGNIDLLAAGILDAIQIKDLLLRSDLHSVVLSWVFSFRGFFQSDAHQEYWPLVISGLLKQYGENMAKETESDMAVPRPTCPLV</sequence>
<dbReference type="Proteomes" id="UP000186922">
    <property type="component" value="Unassembled WGS sequence"/>
</dbReference>
<evidence type="ECO:0000313" key="1">
    <source>
        <dbReference type="EMBL" id="GAU88567.1"/>
    </source>
</evidence>
<dbReference type="PANTHER" id="PTHR11472:SF34">
    <property type="entry name" value="REGULATOR OF TELOMERE ELONGATION HELICASE 1"/>
    <property type="match status" value="1"/>
</dbReference>
<dbReference type="AlphaFoldDB" id="A0A1D1UMS5"/>
<dbReference type="STRING" id="947166.A0A1D1UMS5"/>
<dbReference type="InterPro" id="IPR045028">
    <property type="entry name" value="DinG/Rad3-like"/>
</dbReference>
<dbReference type="GO" id="GO:0003678">
    <property type="term" value="F:DNA helicase activity"/>
    <property type="evidence" value="ECO:0007669"/>
    <property type="project" value="TreeGrafter"/>
</dbReference>
<evidence type="ECO:0000313" key="2">
    <source>
        <dbReference type="Proteomes" id="UP000186922"/>
    </source>
</evidence>
<dbReference type="EMBL" id="BDGG01000001">
    <property type="protein sequence ID" value="GAU88567.1"/>
    <property type="molecule type" value="Genomic_DNA"/>
</dbReference>
<dbReference type="Gene3D" id="3.40.50.300">
    <property type="entry name" value="P-loop containing nucleotide triphosphate hydrolases"/>
    <property type="match status" value="1"/>
</dbReference>
<organism evidence="1 2">
    <name type="scientific">Ramazzottius varieornatus</name>
    <name type="common">Water bear</name>
    <name type="synonym">Tardigrade</name>
    <dbReference type="NCBI Taxonomy" id="947166"/>
    <lineage>
        <taxon>Eukaryota</taxon>
        <taxon>Metazoa</taxon>
        <taxon>Ecdysozoa</taxon>
        <taxon>Tardigrada</taxon>
        <taxon>Eutardigrada</taxon>
        <taxon>Parachela</taxon>
        <taxon>Hypsibioidea</taxon>
        <taxon>Ramazzottiidae</taxon>
        <taxon>Ramazzottius</taxon>
    </lineage>
</organism>
<name>A0A1D1UMS5_RAMVA</name>
<keyword evidence="2" id="KW-1185">Reference proteome</keyword>
<dbReference type="OrthoDB" id="10579853at2759"/>